<dbReference type="HOGENOM" id="CLU_079010_1_0_10"/>
<keyword evidence="2" id="KW-0732">Signal</keyword>
<dbReference type="RefSeq" id="WP_028726536.1">
    <property type="nucleotide sequence ID" value="NZ_AUAE01000009.1"/>
</dbReference>
<proteinExistence type="predicted"/>
<dbReference type="SMART" id="SM00014">
    <property type="entry name" value="acidPPc"/>
    <property type="match status" value="1"/>
</dbReference>
<dbReference type="PANTHER" id="PTHR14969:SF13">
    <property type="entry name" value="AT30094P"/>
    <property type="match status" value="1"/>
</dbReference>
<feature type="transmembrane region" description="Helical" evidence="1">
    <location>
        <begin position="194"/>
        <end position="218"/>
    </location>
</feature>
<accession>A0A0F5JK65</accession>
<name>A0A0F5JK65_9BACT</name>
<dbReference type="CDD" id="cd03394">
    <property type="entry name" value="PAP2_like_5"/>
    <property type="match status" value="1"/>
</dbReference>
<dbReference type="PATRIC" id="fig|1203610.3.peg.1687"/>
<evidence type="ECO:0000256" key="2">
    <source>
        <dbReference type="SAM" id="SignalP"/>
    </source>
</evidence>
<keyword evidence="1" id="KW-0812">Transmembrane</keyword>
<keyword evidence="1" id="KW-1133">Transmembrane helix</keyword>
<evidence type="ECO:0000259" key="3">
    <source>
        <dbReference type="SMART" id="SM00014"/>
    </source>
</evidence>
<dbReference type="Proteomes" id="UP000033035">
    <property type="component" value="Unassembled WGS sequence"/>
</dbReference>
<organism evidence="4 5">
    <name type="scientific">Parabacteroides gordonii MS-1 = DSM 23371</name>
    <dbReference type="NCBI Taxonomy" id="1203610"/>
    <lineage>
        <taxon>Bacteria</taxon>
        <taxon>Pseudomonadati</taxon>
        <taxon>Bacteroidota</taxon>
        <taxon>Bacteroidia</taxon>
        <taxon>Bacteroidales</taxon>
        <taxon>Tannerellaceae</taxon>
        <taxon>Parabacteroides</taxon>
    </lineage>
</organism>
<evidence type="ECO:0000313" key="5">
    <source>
        <dbReference type="Proteomes" id="UP000033035"/>
    </source>
</evidence>
<keyword evidence="5" id="KW-1185">Reference proteome</keyword>
<protein>
    <recommendedName>
        <fullName evidence="3">Phosphatidic acid phosphatase type 2/haloperoxidase domain-containing protein</fullName>
    </recommendedName>
</protein>
<feature type="signal peptide" evidence="2">
    <location>
        <begin position="1"/>
        <end position="21"/>
    </location>
</feature>
<gene>
    <name evidence="4" type="ORF">HMPREF1536_01646</name>
</gene>
<dbReference type="SUPFAM" id="SSF48317">
    <property type="entry name" value="Acid phosphatase/Vanadium-dependent haloperoxidase"/>
    <property type="match status" value="1"/>
</dbReference>
<feature type="chain" id="PRO_5002490176" description="Phosphatidic acid phosphatase type 2/haloperoxidase domain-containing protein" evidence="2">
    <location>
        <begin position="22"/>
        <end position="253"/>
    </location>
</feature>
<feature type="domain" description="Phosphatidic acid phosphatase type 2/haloperoxidase" evidence="3">
    <location>
        <begin position="112"/>
        <end position="212"/>
    </location>
</feature>
<keyword evidence="1" id="KW-0472">Membrane</keyword>
<dbReference type="AlphaFoldDB" id="A0A0F5JK65"/>
<feature type="transmembrane region" description="Helical" evidence="1">
    <location>
        <begin position="170"/>
        <end position="188"/>
    </location>
</feature>
<dbReference type="EMBL" id="AQHW01000011">
    <property type="protein sequence ID" value="KKB57837.1"/>
    <property type="molecule type" value="Genomic_DNA"/>
</dbReference>
<sequence length="253" mass="28114">MRISVLIVALLTIICLSPVKAQHEVSVPDSLKQKMPVIEYKFNPKHLILPASLITVGAVGTAIDGMNDFHLFSRKSDVKKIRVDDYLEWGMLGWVFVCDLMGKEKHNWVDQLFLVTMAEGMNAVMTRTLKYSINETRPDGGPYSFPSGHTANAFLGAHMAYKEFKDSSPVLAYSGYAIALFVAGSRLYNNRHWVADVVAGAGFGILSVELSYLAYFPLRNAIARKINRKSAKNMVIAPTFNEQGGGVYFSYSF</sequence>
<dbReference type="InterPro" id="IPR000326">
    <property type="entry name" value="PAP2/HPO"/>
</dbReference>
<comment type="caution">
    <text evidence="4">The sequence shown here is derived from an EMBL/GenBank/DDBJ whole genome shotgun (WGS) entry which is preliminary data.</text>
</comment>
<dbReference type="Gene3D" id="1.20.144.10">
    <property type="entry name" value="Phosphatidic acid phosphatase type 2/haloperoxidase"/>
    <property type="match status" value="1"/>
</dbReference>
<dbReference type="PANTHER" id="PTHR14969">
    <property type="entry name" value="SPHINGOSINE-1-PHOSPHATE PHOSPHOHYDROLASE"/>
    <property type="match status" value="1"/>
</dbReference>
<reference evidence="4 5" key="1">
    <citation type="submission" date="2013-04" db="EMBL/GenBank/DDBJ databases">
        <title>The Genome Sequence of Parabacteroides gordonii DSM 23371.</title>
        <authorList>
            <consortium name="The Broad Institute Genomics Platform"/>
            <person name="Earl A."/>
            <person name="Ward D."/>
            <person name="Feldgarden M."/>
            <person name="Gevers D."/>
            <person name="Martens E."/>
            <person name="Sakamoto M."/>
            <person name="Benno Y."/>
            <person name="Suzuki N."/>
            <person name="Matsunaga N."/>
            <person name="Koshihara K."/>
            <person name="Seki M."/>
            <person name="Komiya H."/>
            <person name="Walker B."/>
            <person name="Young S."/>
            <person name="Zeng Q."/>
            <person name="Gargeya S."/>
            <person name="Fitzgerald M."/>
            <person name="Haas B."/>
            <person name="Abouelleil A."/>
            <person name="Allen A.W."/>
            <person name="Alvarado L."/>
            <person name="Arachchi H.M."/>
            <person name="Berlin A.M."/>
            <person name="Chapman S.B."/>
            <person name="Gainer-Dewar J."/>
            <person name="Goldberg J."/>
            <person name="Griggs A."/>
            <person name="Gujja S."/>
            <person name="Hansen M."/>
            <person name="Howarth C."/>
            <person name="Imamovic A."/>
            <person name="Ireland A."/>
            <person name="Larimer J."/>
            <person name="McCowan C."/>
            <person name="Murphy C."/>
            <person name="Pearson M."/>
            <person name="Poon T.W."/>
            <person name="Priest M."/>
            <person name="Roberts A."/>
            <person name="Saif S."/>
            <person name="Shea T."/>
            <person name="Sisk P."/>
            <person name="Sykes S."/>
            <person name="Wortman J."/>
            <person name="Nusbaum C."/>
            <person name="Birren B."/>
        </authorList>
    </citation>
    <scope>NUCLEOTIDE SEQUENCE [LARGE SCALE GENOMIC DNA]</scope>
    <source>
        <strain evidence="4 5">MS-1</strain>
    </source>
</reference>
<dbReference type="InterPro" id="IPR036938">
    <property type="entry name" value="PAP2/HPO_sf"/>
</dbReference>
<dbReference type="Pfam" id="PF01569">
    <property type="entry name" value="PAP2"/>
    <property type="match status" value="1"/>
</dbReference>
<evidence type="ECO:0000256" key="1">
    <source>
        <dbReference type="SAM" id="Phobius"/>
    </source>
</evidence>
<dbReference type="STRING" id="1203610.HMPREF1536_01646"/>
<evidence type="ECO:0000313" key="4">
    <source>
        <dbReference type="EMBL" id="KKB57837.1"/>
    </source>
</evidence>